<keyword evidence="3 10" id="KW-0813">Transport</keyword>
<comment type="subcellular location">
    <subcellularLocation>
        <location evidence="1 10">Cell inner membrane</location>
        <topology evidence="1 10">Single-pass membrane protein</topology>
        <orientation evidence="1 10">Periplasmic side</orientation>
    </subcellularLocation>
</comment>
<dbReference type="RefSeq" id="WP_102894148.1">
    <property type="nucleotide sequence ID" value="NZ_JAMOHU010000004.1"/>
</dbReference>
<keyword evidence="4 10" id="KW-1003">Cell membrane</keyword>
<dbReference type="Pfam" id="PF03544">
    <property type="entry name" value="TonB_C"/>
    <property type="match status" value="1"/>
</dbReference>
<evidence type="ECO:0000256" key="9">
    <source>
        <dbReference type="ARBA" id="ARBA00023136"/>
    </source>
</evidence>
<sequence>MASLTLDAVRNAGAVERRWPGDLAAALLAVGLHAGLFALLLHGWTPELKVPAASQVLATQLVSLPQPPAEPVVEPLAESPVEPAPAQVRPAEPAPDPRIEQHRLEQAELALARAEQARSEQRRREQQRQREERQRQEAERERQRQVREARQQAERARLEAEAAERARLAAEAASRQYLPIAKQPPSYPQRALDMGLQGECTVSYRVDRQGRVESPKVVGDCHPLFIRPSLAAAKTFRYQPRIVDGRAVAVPDVRNTFHYRIE</sequence>
<feature type="domain" description="TonB C-terminal" evidence="12">
    <location>
        <begin position="172"/>
        <end position="262"/>
    </location>
</feature>
<keyword evidence="8 10" id="KW-1133">Transmembrane helix</keyword>
<evidence type="ECO:0000256" key="10">
    <source>
        <dbReference type="RuleBase" id="RU362123"/>
    </source>
</evidence>
<comment type="similarity">
    <text evidence="2 10">Belongs to the TonB family.</text>
</comment>
<dbReference type="GO" id="GO:0055085">
    <property type="term" value="P:transmembrane transport"/>
    <property type="evidence" value="ECO:0007669"/>
    <property type="project" value="InterPro"/>
</dbReference>
<dbReference type="InterPro" id="IPR003538">
    <property type="entry name" value="TonB"/>
</dbReference>
<dbReference type="GO" id="GO:0015031">
    <property type="term" value="P:protein transport"/>
    <property type="evidence" value="ECO:0007669"/>
    <property type="project" value="UniProtKB-UniRule"/>
</dbReference>
<evidence type="ECO:0000313" key="13">
    <source>
        <dbReference type="EMBL" id="PNG09782.1"/>
    </source>
</evidence>
<dbReference type="InterPro" id="IPR006260">
    <property type="entry name" value="TonB/TolA_C"/>
</dbReference>
<evidence type="ECO:0000256" key="5">
    <source>
        <dbReference type="ARBA" id="ARBA00022519"/>
    </source>
</evidence>
<feature type="compositionally biased region" description="Low complexity" evidence="11">
    <location>
        <begin position="71"/>
        <end position="86"/>
    </location>
</feature>
<keyword evidence="10" id="KW-0735">Signal-anchor</keyword>
<dbReference type="SUPFAM" id="SSF74653">
    <property type="entry name" value="TolA/TonB C-terminal domain"/>
    <property type="match status" value="1"/>
</dbReference>
<keyword evidence="6 10" id="KW-0812">Transmembrane</keyword>
<dbReference type="AlphaFoldDB" id="A0A2N8T4Y9"/>
<dbReference type="PROSITE" id="PS52015">
    <property type="entry name" value="TONB_CTD"/>
    <property type="match status" value="1"/>
</dbReference>
<evidence type="ECO:0000256" key="3">
    <source>
        <dbReference type="ARBA" id="ARBA00022448"/>
    </source>
</evidence>
<dbReference type="PANTHER" id="PTHR33446:SF2">
    <property type="entry name" value="PROTEIN TONB"/>
    <property type="match status" value="1"/>
</dbReference>
<accession>A0A2N8T4Y9</accession>
<evidence type="ECO:0000259" key="12">
    <source>
        <dbReference type="PROSITE" id="PS52015"/>
    </source>
</evidence>
<evidence type="ECO:0000256" key="4">
    <source>
        <dbReference type="ARBA" id="ARBA00022475"/>
    </source>
</evidence>
<keyword evidence="9 10" id="KW-0472">Membrane</keyword>
<dbReference type="Proteomes" id="UP000236023">
    <property type="component" value="Unassembled WGS sequence"/>
</dbReference>
<protein>
    <recommendedName>
        <fullName evidence="10">Protein TonB</fullName>
    </recommendedName>
</protein>
<dbReference type="GO" id="GO:0031992">
    <property type="term" value="F:energy transducer activity"/>
    <property type="evidence" value="ECO:0007669"/>
    <property type="project" value="InterPro"/>
</dbReference>
<evidence type="ECO:0000313" key="14">
    <source>
        <dbReference type="Proteomes" id="UP000236023"/>
    </source>
</evidence>
<dbReference type="GO" id="GO:0098797">
    <property type="term" value="C:plasma membrane protein complex"/>
    <property type="evidence" value="ECO:0007669"/>
    <property type="project" value="TreeGrafter"/>
</dbReference>
<comment type="function">
    <text evidence="10">Interacts with outer membrane receptor proteins that carry out high-affinity binding and energy dependent uptake into the periplasmic space of specific substrates. It could act to transduce energy from the cytoplasmic membrane to specific energy-requiring processes in the outer membrane, resulting in the release into the periplasm of ligands bound by these outer membrane proteins.</text>
</comment>
<dbReference type="EMBL" id="POUT01000004">
    <property type="protein sequence ID" value="PNG09782.1"/>
    <property type="molecule type" value="Genomic_DNA"/>
</dbReference>
<evidence type="ECO:0000256" key="1">
    <source>
        <dbReference type="ARBA" id="ARBA00004383"/>
    </source>
</evidence>
<name>A0A2N8T4Y9_STUST</name>
<feature type="region of interest" description="Disordered" evidence="11">
    <location>
        <begin position="113"/>
        <end position="148"/>
    </location>
</feature>
<dbReference type="PRINTS" id="PR01374">
    <property type="entry name" value="TONBPROTEIN"/>
</dbReference>
<evidence type="ECO:0000256" key="8">
    <source>
        <dbReference type="ARBA" id="ARBA00022989"/>
    </source>
</evidence>
<feature type="transmembrane region" description="Helical" evidence="10">
    <location>
        <begin position="23"/>
        <end position="41"/>
    </location>
</feature>
<dbReference type="NCBIfam" id="TIGR01352">
    <property type="entry name" value="tonB_Cterm"/>
    <property type="match status" value="1"/>
</dbReference>
<feature type="compositionally biased region" description="Basic and acidic residues" evidence="11">
    <location>
        <begin position="115"/>
        <end position="148"/>
    </location>
</feature>
<evidence type="ECO:0000256" key="7">
    <source>
        <dbReference type="ARBA" id="ARBA00022927"/>
    </source>
</evidence>
<proteinExistence type="inferred from homology"/>
<reference evidence="13 14" key="1">
    <citation type="submission" date="2018-01" db="EMBL/GenBank/DDBJ databases">
        <title>Denitrification phenotypes of diverse strains of Pseudomonas stutzeri.</title>
        <authorList>
            <person name="Milligan D.A."/>
            <person name="Bergaust L."/>
            <person name="Bakken L.R."/>
            <person name="Frostegard A."/>
        </authorList>
    </citation>
    <scope>NUCLEOTIDE SEQUENCE [LARGE SCALE GENOMIC DNA]</scope>
    <source>
        <strain evidence="13 14">24a75</strain>
    </source>
</reference>
<feature type="region of interest" description="Disordered" evidence="11">
    <location>
        <begin position="71"/>
        <end position="96"/>
    </location>
</feature>
<gene>
    <name evidence="13" type="ORF">CXK94_09545</name>
</gene>
<dbReference type="Gene3D" id="3.30.1150.10">
    <property type="match status" value="1"/>
</dbReference>
<comment type="caution">
    <text evidence="13">The sequence shown here is derived from an EMBL/GenBank/DDBJ whole genome shotgun (WGS) entry which is preliminary data.</text>
</comment>
<evidence type="ECO:0000256" key="6">
    <source>
        <dbReference type="ARBA" id="ARBA00022692"/>
    </source>
</evidence>
<evidence type="ECO:0000256" key="11">
    <source>
        <dbReference type="SAM" id="MobiDB-lite"/>
    </source>
</evidence>
<evidence type="ECO:0000256" key="2">
    <source>
        <dbReference type="ARBA" id="ARBA00006555"/>
    </source>
</evidence>
<keyword evidence="7 10" id="KW-0653">Protein transport</keyword>
<organism evidence="13 14">
    <name type="scientific">Stutzerimonas stutzeri</name>
    <name type="common">Pseudomonas stutzeri</name>
    <dbReference type="NCBI Taxonomy" id="316"/>
    <lineage>
        <taxon>Bacteria</taxon>
        <taxon>Pseudomonadati</taxon>
        <taxon>Pseudomonadota</taxon>
        <taxon>Gammaproteobacteria</taxon>
        <taxon>Pseudomonadales</taxon>
        <taxon>Pseudomonadaceae</taxon>
        <taxon>Stutzerimonas</taxon>
    </lineage>
</organism>
<dbReference type="GO" id="GO:0030288">
    <property type="term" value="C:outer membrane-bounded periplasmic space"/>
    <property type="evidence" value="ECO:0007669"/>
    <property type="project" value="InterPro"/>
</dbReference>
<keyword evidence="5 10" id="KW-0997">Cell inner membrane</keyword>
<dbReference type="InterPro" id="IPR037682">
    <property type="entry name" value="TonB_C"/>
</dbReference>
<dbReference type="InterPro" id="IPR051045">
    <property type="entry name" value="TonB-dependent_transducer"/>
</dbReference>
<dbReference type="PANTHER" id="PTHR33446">
    <property type="entry name" value="PROTEIN TONB-RELATED"/>
    <property type="match status" value="1"/>
</dbReference>
<dbReference type="GO" id="GO:0015891">
    <property type="term" value="P:siderophore transport"/>
    <property type="evidence" value="ECO:0007669"/>
    <property type="project" value="InterPro"/>
</dbReference>